<evidence type="ECO:0000259" key="7">
    <source>
        <dbReference type="PROSITE" id="PS50089"/>
    </source>
</evidence>
<dbReference type="InterPro" id="IPR058746">
    <property type="entry name" value="Znf_RING-type_Topors"/>
</dbReference>
<feature type="region of interest" description="Disordered" evidence="5">
    <location>
        <begin position="384"/>
        <end position="415"/>
    </location>
</feature>
<dbReference type="SMART" id="SM00184">
    <property type="entry name" value="RING"/>
    <property type="match status" value="2"/>
</dbReference>
<feature type="compositionally biased region" description="Polar residues" evidence="5">
    <location>
        <begin position="384"/>
        <end position="403"/>
    </location>
</feature>
<accession>A0A0V0IKP2</accession>
<dbReference type="Gene3D" id="3.30.40.10">
    <property type="entry name" value="Zinc/RING finger domain, C3HC4 (zinc finger)"/>
    <property type="match status" value="2"/>
</dbReference>
<dbReference type="PROSITE" id="PS50016">
    <property type="entry name" value="ZF_PHD_2"/>
    <property type="match status" value="1"/>
</dbReference>
<dbReference type="EMBL" id="GEDG01005323">
    <property type="protein sequence ID" value="JAP33128.1"/>
    <property type="molecule type" value="Transcribed_RNA"/>
</dbReference>
<dbReference type="InterPro" id="IPR011011">
    <property type="entry name" value="Znf_FYVE_PHD"/>
</dbReference>
<dbReference type="PROSITE" id="PS50089">
    <property type="entry name" value="ZF_RING_2"/>
    <property type="match status" value="1"/>
</dbReference>
<keyword evidence="2 4" id="KW-0863">Zinc-finger</keyword>
<sequence length="650" mass="71207">MASDEELTGAPEMYPSKRVKTLTLGSPESSPSSSDKGKSKLELSDSETESNCCGICLTETGHGTTIIRGVIDCCDHYFCFVCIIEWSKVESRCPMCKRRFSIIRRPPRPPIFPSERVVNVPVRDQVYHCHGNATTGPRDLYAEVQCNVCHSTADDVLLLLCDLCDTAYHTYCVGLGATVPEGDWFCADCALLKAEQAQSEIKTDCYTQTSFSEPQSAESARQVSIYDIVRESNVDGVESAPNGALDASDSSSRIESRRQSTPRSSSIRLGSVGNNGVAGRANKLNARTLGHCRNVHDRIRILREHWNGFQSGSLRFPSSKVSNASSAKLKPVRGSSSGEHPLVSCSSQPRTSQPSNQNRPDSKGSTEVEKAWKMMNMAKAIEQNSVGNKSSVQASKHSVQKNTSYKEASESSSRSISLKIEQHRPTYIQNVGPGSHSESDVCKLDIRSNGASGVYNGSSMSCRPLYSELVSSKESQTSLQPYVCDANNGLPRKNKSCAGSTHLSSSIRSTSISTTVGHEKEISSSSNSNVNPQEKLKVEKSGTKRRVEVKSDAKTEIQSLVKLNLKILCRDKQLEVDTFKQVARLATHSILAACGLEHKTHGISSLPECVCVHSEEDKELRRSTLMPKSCRECFFLFVKNVVNTILLNKR</sequence>
<feature type="compositionally biased region" description="Low complexity" evidence="5">
    <location>
        <begin position="25"/>
        <end position="34"/>
    </location>
</feature>
<dbReference type="SUPFAM" id="SSF57903">
    <property type="entry name" value="FYVE/PHD zinc finger"/>
    <property type="match status" value="1"/>
</dbReference>
<dbReference type="InterPro" id="IPR001841">
    <property type="entry name" value="Znf_RING"/>
</dbReference>
<dbReference type="PROSITE" id="PS00518">
    <property type="entry name" value="ZF_RING_1"/>
    <property type="match status" value="1"/>
</dbReference>
<protein>
    <submittedName>
        <fullName evidence="8">Putative PHD and RING finger domain-containing protein-like</fullName>
    </submittedName>
</protein>
<feature type="compositionally biased region" description="Polar residues" evidence="5">
    <location>
        <begin position="334"/>
        <end position="359"/>
    </location>
</feature>
<evidence type="ECO:0000256" key="4">
    <source>
        <dbReference type="PROSITE-ProRule" id="PRU00175"/>
    </source>
</evidence>
<dbReference type="SUPFAM" id="SSF57850">
    <property type="entry name" value="RING/U-box"/>
    <property type="match status" value="1"/>
</dbReference>
<evidence type="ECO:0000256" key="3">
    <source>
        <dbReference type="ARBA" id="ARBA00022833"/>
    </source>
</evidence>
<feature type="compositionally biased region" description="Polar residues" evidence="5">
    <location>
        <begin position="259"/>
        <end position="274"/>
    </location>
</feature>
<feature type="domain" description="RING-type" evidence="7">
    <location>
        <begin position="53"/>
        <end position="97"/>
    </location>
</feature>
<reference evidence="8" key="1">
    <citation type="submission" date="2015-12" db="EMBL/GenBank/DDBJ databases">
        <title>Gene expression during late stages of embryo sac development: a critical building block for successful pollen-pistil interactions.</title>
        <authorList>
            <person name="Liu Y."/>
            <person name="Joly V."/>
            <person name="Sabar M."/>
            <person name="Matton D.P."/>
        </authorList>
    </citation>
    <scope>NUCLEOTIDE SEQUENCE</scope>
</reference>
<feature type="domain" description="PHD-type" evidence="6">
    <location>
        <begin position="143"/>
        <end position="192"/>
    </location>
</feature>
<keyword evidence="1" id="KW-0479">Metal-binding</keyword>
<evidence type="ECO:0000256" key="1">
    <source>
        <dbReference type="ARBA" id="ARBA00022723"/>
    </source>
</evidence>
<dbReference type="PANTHER" id="PTHR47177:SF4">
    <property type="entry name" value="OS06G0283200 PROTEIN"/>
    <property type="match status" value="1"/>
</dbReference>
<feature type="region of interest" description="Disordered" evidence="5">
    <location>
        <begin position="237"/>
        <end position="279"/>
    </location>
</feature>
<evidence type="ECO:0000256" key="2">
    <source>
        <dbReference type="ARBA" id="ARBA00022771"/>
    </source>
</evidence>
<feature type="region of interest" description="Disordered" evidence="5">
    <location>
        <begin position="1"/>
        <end position="41"/>
    </location>
</feature>
<dbReference type="PANTHER" id="PTHR47177">
    <property type="entry name" value="F18C1.6 PROTEIN"/>
    <property type="match status" value="1"/>
</dbReference>
<keyword evidence="3" id="KW-0862">Zinc</keyword>
<name>A0A0V0IKP2_SOLCH</name>
<dbReference type="Pfam" id="PF00628">
    <property type="entry name" value="PHD"/>
    <property type="match status" value="1"/>
</dbReference>
<evidence type="ECO:0000259" key="6">
    <source>
        <dbReference type="PROSITE" id="PS50016"/>
    </source>
</evidence>
<evidence type="ECO:0000313" key="8">
    <source>
        <dbReference type="EMBL" id="JAP33128.1"/>
    </source>
</evidence>
<feature type="compositionally biased region" description="Polar residues" evidence="5">
    <location>
        <begin position="523"/>
        <end position="532"/>
    </location>
</feature>
<dbReference type="InterPro" id="IPR019786">
    <property type="entry name" value="Zinc_finger_PHD-type_CS"/>
</dbReference>
<dbReference type="InterPro" id="IPR019787">
    <property type="entry name" value="Znf_PHD-finger"/>
</dbReference>
<dbReference type="GO" id="GO:0008270">
    <property type="term" value="F:zinc ion binding"/>
    <property type="evidence" value="ECO:0007669"/>
    <property type="project" value="UniProtKB-KW"/>
</dbReference>
<dbReference type="SMART" id="SM00249">
    <property type="entry name" value="PHD"/>
    <property type="match status" value="1"/>
</dbReference>
<organism evidence="8">
    <name type="scientific">Solanum chacoense</name>
    <name type="common">Chaco potato</name>
    <dbReference type="NCBI Taxonomy" id="4108"/>
    <lineage>
        <taxon>Eukaryota</taxon>
        <taxon>Viridiplantae</taxon>
        <taxon>Streptophyta</taxon>
        <taxon>Embryophyta</taxon>
        <taxon>Tracheophyta</taxon>
        <taxon>Spermatophyta</taxon>
        <taxon>Magnoliopsida</taxon>
        <taxon>eudicotyledons</taxon>
        <taxon>Gunneridae</taxon>
        <taxon>Pentapetalae</taxon>
        <taxon>asterids</taxon>
        <taxon>lamiids</taxon>
        <taxon>Solanales</taxon>
        <taxon>Solanaceae</taxon>
        <taxon>Solanoideae</taxon>
        <taxon>Solaneae</taxon>
        <taxon>Solanum</taxon>
    </lineage>
</organism>
<dbReference type="CDD" id="cd16574">
    <property type="entry name" value="RING-HC_Topors"/>
    <property type="match status" value="1"/>
</dbReference>
<evidence type="ECO:0000256" key="5">
    <source>
        <dbReference type="SAM" id="MobiDB-lite"/>
    </source>
</evidence>
<dbReference type="AlphaFoldDB" id="A0A0V0IKP2"/>
<dbReference type="InterPro" id="IPR001965">
    <property type="entry name" value="Znf_PHD"/>
</dbReference>
<dbReference type="InterPro" id="IPR013083">
    <property type="entry name" value="Znf_RING/FYVE/PHD"/>
</dbReference>
<feature type="region of interest" description="Disordered" evidence="5">
    <location>
        <begin position="312"/>
        <end position="368"/>
    </location>
</feature>
<proteinExistence type="predicted"/>
<dbReference type="InterPro" id="IPR017907">
    <property type="entry name" value="Znf_RING_CS"/>
</dbReference>
<dbReference type="PROSITE" id="PS01359">
    <property type="entry name" value="ZF_PHD_1"/>
    <property type="match status" value="1"/>
</dbReference>
<feature type="region of interest" description="Disordered" evidence="5">
    <location>
        <begin position="509"/>
        <end position="542"/>
    </location>
</feature>